<gene>
    <name evidence="3" type="ORF">PGLA1383_LOCUS7565</name>
</gene>
<dbReference type="OrthoDB" id="75724at2759"/>
<dbReference type="Gene3D" id="3.40.525.10">
    <property type="entry name" value="CRAL-TRIO lipid binding domain"/>
    <property type="match status" value="1"/>
</dbReference>
<feature type="region of interest" description="Disordered" evidence="1">
    <location>
        <begin position="34"/>
        <end position="78"/>
    </location>
</feature>
<dbReference type="CDD" id="cd00170">
    <property type="entry name" value="SEC14"/>
    <property type="match status" value="1"/>
</dbReference>
<evidence type="ECO:0000313" key="4">
    <source>
        <dbReference type="Proteomes" id="UP000654075"/>
    </source>
</evidence>
<reference evidence="3" key="1">
    <citation type="submission" date="2021-02" db="EMBL/GenBank/DDBJ databases">
        <authorList>
            <person name="Dougan E. K."/>
            <person name="Rhodes N."/>
            <person name="Thang M."/>
            <person name="Chan C."/>
        </authorList>
    </citation>
    <scope>NUCLEOTIDE SEQUENCE</scope>
</reference>
<evidence type="ECO:0000256" key="1">
    <source>
        <dbReference type="SAM" id="MobiDB-lite"/>
    </source>
</evidence>
<dbReference type="PROSITE" id="PS50191">
    <property type="entry name" value="CRAL_TRIO"/>
    <property type="match status" value="1"/>
</dbReference>
<feature type="region of interest" description="Disordered" evidence="1">
    <location>
        <begin position="100"/>
        <end position="162"/>
    </location>
</feature>
<protein>
    <recommendedName>
        <fullName evidence="2">CRAL-TRIO domain-containing protein</fullName>
    </recommendedName>
</protein>
<dbReference type="GO" id="GO:0005737">
    <property type="term" value="C:cytoplasm"/>
    <property type="evidence" value="ECO:0007669"/>
    <property type="project" value="TreeGrafter"/>
</dbReference>
<accession>A0A813DRB8</accession>
<evidence type="ECO:0000313" key="3">
    <source>
        <dbReference type="EMBL" id="CAE8588780.1"/>
    </source>
</evidence>
<dbReference type="Proteomes" id="UP000654075">
    <property type="component" value="Unassembled WGS sequence"/>
</dbReference>
<sequence>MSVMLKCSLLGESAVLGCGVSQLFADEVEEEIVVSHSSDSKAEVERAQSQTGCREGKARSRHSRPSDGNAAAKNQQVPSSAFLTRDVSLWHSCDSESALAEPLRRSASPNVAEGAAAETHDLGEESTIVGDAGDKSSDVGEVSVNTSNAAPQGSADAAQAGHEQRICELRERLSDVLGPSGSLAFGDADANTTMDCFGGERTCCWRFLKSCHNDKSAAERKLRKTLKFRETERLNSRLQESAGQEIWDELRHLWPEQMVGTTSGGSPVSCFDIRKAVQFLQLGLSEVKVRGFWLSWMERNLELQRRGRSRASDHTAAQDMPGTVVIYNLDGLCLSQLTSCLSGLHVFCRVVGLAEEHYPQSLRKAIVVNVPSILGKMVWPLVQKVLDAETRSNIFVCSGSDHESLTSEDLGFGAEEFAEFMSRVL</sequence>
<dbReference type="PANTHER" id="PTHR23324:SF83">
    <property type="entry name" value="SEC14-LIKE PROTEIN 2"/>
    <property type="match status" value="1"/>
</dbReference>
<dbReference type="Pfam" id="PF00650">
    <property type="entry name" value="CRAL_TRIO"/>
    <property type="match status" value="1"/>
</dbReference>
<evidence type="ECO:0000259" key="2">
    <source>
        <dbReference type="PROSITE" id="PS50191"/>
    </source>
</evidence>
<comment type="caution">
    <text evidence="3">The sequence shown here is derived from an EMBL/GenBank/DDBJ whole genome shotgun (WGS) entry which is preliminary data.</text>
</comment>
<organism evidence="3 4">
    <name type="scientific">Polarella glacialis</name>
    <name type="common">Dinoflagellate</name>
    <dbReference type="NCBI Taxonomy" id="89957"/>
    <lineage>
        <taxon>Eukaryota</taxon>
        <taxon>Sar</taxon>
        <taxon>Alveolata</taxon>
        <taxon>Dinophyceae</taxon>
        <taxon>Suessiales</taxon>
        <taxon>Suessiaceae</taxon>
        <taxon>Polarella</taxon>
    </lineage>
</organism>
<name>A0A813DRB8_POLGL</name>
<feature type="compositionally biased region" description="Low complexity" evidence="1">
    <location>
        <begin position="149"/>
        <end position="161"/>
    </location>
</feature>
<dbReference type="InterPro" id="IPR051064">
    <property type="entry name" value="SEC14/CRAL-TRIO_domain"/>
</dbReference>
<feature type="domain" description="CRAL-TRIO" evidence="2">
    <location>
        <begin position="246"/>
        <end position="425"/>
    </location>
</feature>
<keyword evidence="4" id="KW-1185">Reference proteome</keyword>
<dbReference type="InterPro" id="IPR036865">
    <property type="entry name" value="CRAL-TRIO_dom_sf"/>
</dbReference>
<dbReference type="PANTHER" id="PTHR23324">
    <property type="entry name" value="SEC14 RELATED PROTEIN"/>
    <property type="match status" value="1"/>
</dbReference>
<proteinExistence type="predicted"/>
<dbReference type="EMBL" id="CAJNNV010003321">
    <property type="protein sequence ID" value="CAE8588780.1"/>
    <property type="molecule type" value="Genomic_DNA"/>
</dbReference>
<dbReference type="SUPFAM" id="SSF52087">
    <property type="entry name" value="CRAL/TRIO domain"/>
    <property type="match status" value="1"/>
</dbReference>
<dbReference type="AlphaFoldDB" id="A0A813DRB8"/>
<dbReference type="InterPro" id="IPR001251">
    <property type="entry name" value="CRAL-TRIO_dom"/>
</dbReference>